<dbReference type="PROSITE" id="PS50102">
    <property type="entry name" value="RRM"/>
    <property type="match status" value="1"/>
</dbReference>
<dbReference type="SMART" id="SM00360">
    <property type="entry name" value="RRM"/>
    <property type="match status" value="1"/>
</dbReference>
<dbReference type="GO" id="GO:0003729">
    <property type="term" value="F:mRNA binding"/>
    <property type="evidence" value="ECO:0007669"/>
    <property type="project" value="TreeGrafter"/>
</dbReference>
<accession>A0A9Q1M334</accession>
<proteinExistence type="predicted"/>
<dbReference type="OrthoDB" id="339151at2759"/>
<comment type="caution">
    <text evidence="4">The sequence shown here is derived from an EMBL/GenBank/DDBJ whole genome shotgun (WGS) entry which is preliminary data.</text>
</comment>
<dbReference type="InterPro" id="IPR039539">
    <property type="entry name" value="Ras_GTPase_bind_prot"/>
</dbReference>
<protein>
    <recommendedName>
        <fullName evidence="3">RRM domain-containing protein</fullName>
    </recommendedName>
</protein>
<dbReference type="InterPro" id="IPR000504">
    <property type="entry name" value="RRM_dom"/>
</dbReference>
<dbReference type="AlphaFoldDB" id="A0A9Q1M334"/>
<dbReference type="SUPFAM" id="SSF54928">
    <property type="entry name" value="RNA-binding domain, RBD"/>
    <property type="match status" value="1"/>
</dbReference>
<evidence type="ECO:0000256" key="2">
    <source>
        <dbReference type="SAM" id="MobiDB-lite"/>
    </source>
</evidence>
<reference evidence="5" key="1">
    <citation type="journal article" date="2023" name="Proc. Natl. Acad. Sci. U.S.A.">
        <title>Genomic and structural basis for evolution of tropane alkaloid biosynthesis.</title>
        <authorList>
            <person name="Wanga Y.-J."/>
            <person name="Taina T."/>
            <person name="Yua J.-Y."/>
            <person name="Lia J."/>
            <person name="Xua B."/>
            <person name="Chenc J."/>
            <person name="D'Auriad J.C."/>
            <person name="Huanga J.-P."/>
            <person name="Huanga S.-X."/>
        </authorList>
    </citation>
    <scope>NUCLEOTIDE SEQUENCE [LARGE SCALE GENOMIC DNA]</scope>
    <source>
        <strain evidence="5">cv. KIB-2019</strain>
    </source>
</reference>
<dbReference type="CDD" id="cd00590">
    <property type="entry name" value="RRM_SF"/>
    <property type="match status" value="1"/>
</dbReference>
<dbReference type="PANTHER" id="PTHR10693:SF52">
    <property type="entry name" value="RAS GTPASE-ACTIVATING BINDING-LIKE PROTEIN"/>
    <property type="match status" value="1"/>
</dbReference>
<dbReference type="GO" id="GO:1990904">
    <property type="term" value="C:ribonucleoprotein complex"/>
    <property type="evidence" value="ECO:0007669"/>
    <property type="project" value="TreeGrafter"/>
</dbReference>
<evidence type="ECO:0000313" key="5">
    <source>
        <dbReference type="Proteomes" id="UP001152561"/>
    </source>
</evidence>
<evidence type="ECO:0000256" key="1">
    <source>
        <dbReference type="PROSITE-ProRule" id="PRU00176"/>
    </source>
</evidence>
<dbReference type="InterPro" id="IPR012677">
    <property type="entry name" value="Nucleotide-bd_a/b_plait_sf"/>
</dbReference>
<dbReference type="Pfam" id="PF00076">
    <property type="entry name" value="RRM_1"/>
    <property type="match status" value="1"/>
</dbReference>
<sequence>MVKQGRSSPPKNAPYKIIKVVADAGLPSAHKKPQSNVKALISNLSGVSKDAAHSTNAAQEKNSNDESQSKSIYIRGLPTNTTKNELQTVVKLFGPVHSRGIQLKNYEDGFCCGCVHFQDAISAQNVVKTHHIIVKGREAYIQFKRINHDGS</sequence>
<evidence type="ECO:0000259" key="3">
    <source>
        <dbReference type="PROSITE" id="PS50102"/>
    </source>
</evidence>
<dbReference type="Gene3D" id="3.30.70.330">
    <property type="match status" value="1"/>
</dbReference>
<dbReference type="InterPro" id="IPR035979">
    <property type="entry name" value="RBD_domain_sf"/>
</dbReference>
<dbReference type="PANTHER" id="PTHR10693">
    <property type="entry name" value="RAS GTPASE-ACTIVATING PROTEIN-BINDING PROTEIN"/>
    <property type="match status" value="1"/>
</dbReference>
<feature type="region of interest" description="Disordered" evidence="2">
    <location>
        <begin position="51"/>
        <end position="73"/>
    </location>
</feature>
<dbReference type="GO" id="GO:0005829">
    <property type="term" value="C:cytosol"/>
    <property type="evidence" value="ECO:0007669"/>
    <property type="project" value="TreeGrafter"/>
</dbReference>
<feature type="domain" description="RRM" evidence="3">
    <location>
        <begin position="70"/>
        <end position="146"/>
    </location>
</feature>
<gene>
    <name evidence="4" type="ORF">K7X08_021260</name>
</gene>
<evidence type="ECO:0000313" key="4">
    <source>
        <dbReference type="EMBL" id="KAJ8548024.1"/>
    </source>
</evidence>
<dbReference type="Proteomes" id="UP001152561">
    <property type="component" value="Unassembled WGS sequence"/>
</dbReference>
<keyword evidence="1" id="KW-0694">RNA-binding</keyword>
<keyword evidence="5" id="KW-1185">Reference proteome</keyword>
<name>A0A9Q1M334_9SOLA</name>
<organism evidence="4 5">
    <name type="scientific">Anisodus acutangulus</name>
    <dbReference type="NCBI Taxonomy" id="402998"/>
    <lineage>
        <taxon>Eukaryota</taxon>
        <taxon>Viridiplantae</taxon>
        <taxon>Streptophyta</taxon>
        <taxon>Embryophyta</taxon>
        <taxon>Tracheophyta</taxon>
        <taxon>Spermatophyta</taxon>
        <taxon>Magnoliopsida</taxon>
        <taxon>eudicotyledons</taxon>
        <taxon>Gunneridae</taxon>
        <taxon>Pentapetalae</taxon>
        <taxon>asterids</taxon>
        <taxon>lamiids</taxon>
        <taxon>Solanales</taxon>
        <taxon>Solanaceae</taxon>
        <taxon>Solanoideae</taxon>
        <taxon>Hyoscyameae</taxon>
        <taxon>Anisodus</taxon>
    </lineage>
</organism>
<dbReference type="EMBL" id="JAJAGQ010000012">
    <property type="protein sequence ID" value="KAJ8548024.1"/>
    <property type="molecule type" value="Genomic_DNA"/>
</dbReference>